<dbReference type="SUPFAM" id="SSF49464">
    <property type="entry name" value="Carboxypeptidase regulatory domain-like"/>
    <property type="match status" value="1"/>
</dbReference>
<gene>
    <name evidence="2" type="ORF">DCO56_18425</name>
</gene>
<keyword evidence="1" id="KW-0732">Signal</keyword>
<keyword evidence="3" id="KW-1185">Reference proteome</keyword>
<name>A0A363NQ99_9SPHI</name>
<dbReference type="OrthoDB" id="1086219at2"/>
<evidence type="ECO:0000313" key="3">
    <source>
        <dbReference type="Proteomes" id="UP000250831"/>
    </source>
</evidence>
<sequence length="911" mass="104372">MIRSLIILFLLAAHIMVHCQSISDRKLAIQGYVIDSVAKKPIAAATVTIYQKKNGKILHYGFTNNTGFFTLAKLSFVDSIFQIRISHIGFDKAEIDISVPVGKTEINIGNIQLNRTSRRMEEVVINRPPILMNSDTLEINPEAFLLQPNAVVEDLLTKVPGIIVWGDGKITVNGKNVAKVLVEGKPFFGRDPAIATRNLPSDAIEKVKVYESPQNTAHQEEQFEIDIILKNKKKRGLFGKVSLSEGTEAHKEGTFLVNVFNPKNQISLFAGGNNTNKIARNLSDFLAANVYKPGGENLEANTPMFGQTGLNKFLIGGAKFERNWNKKLNTDIQLLLNDRKSESITDIQEIRILEGDQKQYIAEKQQHNSDGINQSYLGVIKYKNNKWDLRINTDVQKNKTSGRQRYNRNVIDQGNQLLSNLEKSIYRDEDRHKGKLGFNLRRNDSIASKFELYYKFETQNNQLGQQEDIFFNNEIPLNRLKQTDQSNNRHELDANLGLNNFVKRAFNWQPSLILDIRSNLILNQMNEDQLDLFLDTLKEAYTIKNEAISYIDNLKEAIWTPELSVSKGVVKSTGKGVNSLFVTTTFGLQALSRKNVSSHKLRSLDQYFLSTLPSATVRYERALQLSNKSLTFAYRSLLKQPGIYQLIALIDTTQKDYNRTGNNTLRAEEQYQFSFDYIDLRYDKNMSQRLHIAYSLRKNALTDNISYLADGAILTQTINAAGLPLIEGDYQYKIGKKIWNKPFNIELTSRLNANQYYFFSNEVRYKSLSTDFRLETRTLYGLLEQLKIGLSGAFSTNWNKIGMTRVRTGGHNLGLDAVLSWPRRTTLISRLVAKNFYTVGLPSDQQYLWNIELYYRMLKKEQLEIKLSAYDILKNNRTIRNILQDNVIRQVNVNNIQQFFLFSLSYYPRIF</sequence>
<comment type="caution">
    <text evidence="2">The sequence shown here is derived from an EMBL/GenBank/DDBJ whole genome shotgun (WGS) entry which is preliminary data.</text>
</comment>
<protein>
    <recommendedName>
        <fullName evidence="4">Outer membrane protein beta-barrel domain-containing protein</fullName>
    </recommendedName>
</protein>
<reference evidence="2 3" key="1">
    <citation type="submission" date="2018-04" db="EMBL/GenBank/DDBJ databases">
        <title>Sphingobacterium sp. M46 Genome.</title>
        <authorList>
            <person name="Cheng J."/>
            <person name="Li Y."/>
        </authorList>
    </citation>
    <scope>NUCLEOTIDE SEQUENCE [LARGE SCALE GENOMIC DNA]</scope>
    <source>
        <strain evidence="2 3">M46</strain>
    </source>
</reference>
<dbReference type="EMBL" id="QCXX01000005">
    <property type="protein sequence ID" value="PUV22900.1"/>
    <property type="molecule type" value="Genomic_DNA"/>
</dbReference>
<dbReference type="RefSeq" id="WP_108635235.1">
    <property type="nucleotide sequence ID" value="NZ_QCXX01000005.1"/>
</dbReference>
<dbReference type="Gene3D" id="2.60.40.1120">
    <property type="entry name" value="Carboxypeptidase-like, regulatory domain"/>
    <property type="match status" value="1"/>
</dbReference>
<feature type="chain" id="PRO_5016826614" description="Outer membrane protein beta-barrel domain-containing protein" evidence="1">
    <location>
        <begin position="20"/>
        <end position="911"/>
    </location>
</feature>
<accession>A0A363NQ99</accession>
<dbReference type="Proteomes" id="UP000250831">
    <property type="component" value="Unassembled WGS sequence"/>
</dbReference>
<evidence type="ECO:0008006" key="4">
    <source>
        <dbReference type="Google" id="ProtNLM"/>
    </source>
</evidence>
<feature type="signal peptide" evidence="1">
    <location>
        <begin position="1"/>
        <end position="19"/>
    </location>
</feature>
<dbReference type="InterPro" id="IPR008969">
    <property type="entry name" value="CarboxyPept-like_regulatory"/>
</dbReference>
<dbReference type="SUPFAM" id="SSF56935">
    <property type="entry name" value="Porins"/>
    <property type="match status" value="1"/>
</dbReference>
<proteinExistence type="predicted"/>
<dbReference type="AlphaFoldDB" id="A0A363NQ99"/>
<dbReference type="Pfam" id="PF13715">
    <property type="entry name" value="CarbopepD_reg_2"/>
    <property type="match status" value="1"/>
</dbReference>
<evidence type="ECO:0000256" key="1">
    <source>
        <dbReference type="SAM" id="SignalP"/>
    </source>
</evidence>
<evidence type="ECO:0000313" key="2">
    <source>
        <dbReference type="EMBL" id="PUV22900.1"/>
    </source>
</evidence>
<organism evidence="2 3">
    <name type="scientific">Sphingobacterium athyrii</name>
    <dbReference type="NCBI Taxonomy" id="2152717"/>
    <lineage>
        <taxon>Bacteria</taxon>
        <taxon>Pseudomonadati</taxon>
        <taxon>Bacteroidota</taxon>
        <taxon>Sphingobacteriia</taxon>
        <taxon>Sphingobacteriales</taxon>
        <taxon>Sphingobacteriaceae</taxon>
        <taxon>Sphingobacterium</taxon>
    </lineage>
</organism>